<comment type="caution">
    <text evidence="8">The sequence shown here is derived from an EMBL/GenBank/DDBJ whole genome shotgun (WGS) entry which is preliminary data.</text>
</comment>
<evidence type="ECO:0000259" key="7">
    <source>
        <dbReference type="Pfam" id="PF07195"/>
    </source>
</evidence>
<dbReference type="Pfam" id="PF02465">
    <property type="entry name" value="FliD_N"/>
    <property type="match status" value="1"/>
</dbReference>
<sequence>MISQVRFSGLASGLDTENIIKNLMSAERMPLNKMLQQKQWQEWQQEAYREANNKLLDLRSSMEKLRLSGSFNQSKVSSSNTSAVDVSRVGNPSLENYTITVNKLAEPAQPASVKFNKINIENSNMELKEEFSFKLSNGEKNKDGSIKEDTIKVLKTDTINTVISKINAQSNKTGVTAFLSEGDEGKRIVLTSTESGKDSNIIVSDIDYTGEQGENPLGIVDGKMTIPFEGEPSHNFNLEEGLGGSVNSGNAGSAGIITINGMTIETKTNTFTYDGMRINLKSASDGPITINKQTDTDAIFNDIKGFVDKYNEVIESLNGKLSEKKYRDFPPLLAEQKEDMKEKEIELWEEKAKSGLLRSDPLISNVLTSMRTSLYTSVSVMGEDGEVEKKLSLSQFGITTSDDYFENGKLVLDENKLKEAITNNLDDVKAFFAQSSKEDGTTLNNRKKHEESGIGYRIYNQLNESMKELTAKAGSTSKVDNSVLGKSIGRINDQISDFERRLSLVESRYWKQFTAMEKAIQQANSQSGWLMQQFGGM</sequence>
<dbReference type="NCBIfam" id="NF005833">
    <property type="entry name" value="PRK07737.1"/>
    <property type="match status" value="1"/>
</dbReference>
<comment type="similarity">
    <text evidence="1 5">Belongs to the FliD family.</text>
</comment>
<comment type="subunit">
    <text evidence="2 5">Homopentamer.</text>
</comment>
<organism evidence="8 9">
    <name type="scientific">Ammoniphilus oxalaticus</name>
    <dbReference type="NCBI Taxonomy" id="66863"/>
    <lineage>
        <taxon>Bacteria</taxon>
        <taxon>Bacillati</taxon>
        <taxon>Bacillota</taxon>
        <taxon>Bacilli</taxon>
        <taxon>Bacillales</taxon>
        <taxon>Paenibacillaceae</taxon>
        <taxon>Aneurinibacillus group</taxon>
        <taxon>Ammoniphilus</taxon>
    </lineage>
</organism>
<accession>A0A419SJW5</accession>
<dbReference type="RefSeq" id="WP_120189515.1">
    <property type="nucleotide sequence ID" value="NZ_MCHY01000008.1"/>
</dbReference>
<evidence type="ECO:0000313" key="8">
    <source>
        <dbReference type="EMBL" id="RKD24250.1"/>
    </source>
</evidence>
<dbReference type="GO" id="GO:0009421">
    <property type="term" value="C:bacterial-type flagellum filament cap"/>
    <property type="evidence" value="ECO:0007669"/>
    <property type="project" value="InterPro"/>
</dbReference>
<keyword evidence="3" id="KW-0175">Coiled coil</keyword>
<proteinExistence type="inferred from homology"/>
<dbReference type="GO" id="GO:0005576">
    <property type="term" value="C:extracellular region"/>
    <property type="evidence" value="ECO:0007669"/>
    <property type="project" value="UniProtKB-SubCell"/>
</dbReference>
<dbReference type="Pfam" id="PF07196">
    <property type="entry name" value="Flagellin_IN"/>
    <property type="match status" value="1"/>
</dbReference>
<dbReference type="Pfam" id="PF07195">
    <property type="entry name" value="FliD_C"/>
    <property type="match status" value="1"/>
</dbReference>
<dbReference type="InterPro" id="IPR040026">
    <property type="entry name" value="FliD"/>
</dbReference>
<gene>
    <name evidence="8" type="ORF">BEP19_07550</name>
</gene>
<dbReference type="InterPro" id="IPR010809">
    <property type="entry name" value="FliD_C"/>
</dbReference>
<comment type="subcellular location">
    <subcellularLocation>
        <location evidence="5">Secreted</location>
    </subcellularLocation>
    <subcellularLocation>
        <location evidence="5">Bacterial flagellum</location>
    </subcellularLocation>
</comment>
<evidence type="ECO:0000256" key="5">
    <source>
        <dbReference type="RuleBase" id="RU362066"/>
    </source>
</evidence>
<dbReference type="AlphaFoldDB" id="A0A419SJW5"/>
<keyword evidence="5" id="KW-0964">Secreted</keyword>
<keyword evidence="9" id="KW-1185">Reference proteome</keyword>
<reference evidence="8 9" key="1">
    <citation type="submission" date="2016-08" db="EMBL/GenBank/DDBJ databases">
        <title>Novel Firmicute Genomes.</title>
        <authorList>
            <person name="Poppleton D.I."/>
            <person name="Gribaldo S."/>
        </authorList>
    </citation>
    <scope>NUCLEOTIDE SEQUENCE [LARGE SCALE GENOMIC DNA]</scope>
    <source>
        <strain evidence="8 9">RAOx-1</strain>
    </source>
</reference>
<feature type="domain" description="Flagellar hook-associated protein 2 N-terminal" evidence="6">
    <location>
        <begin position="12"/>
        <end position="106"/>
    </location>
</feature>
<dbReference type="GO" id="GO:0007155">
    <property type="term" value="P:cell adhesion"/>
    <property type="evidence" value="ECO:0007669"/>
    <property type="project" value="InterPro"/>
</dbReference>
<dbReference type="PANTHER" id="PTHR30288:SF0">
    <property type="entry name" value="FLAGELLAR HOOK-ASSOCIATED PROTEIN 2"/>
    <property type="match status" value="1"/>
</dbReference>
<evidence type="ECO:0000256" key="3">
    <source>
        <dbReference type="ARBA" id="ARBA00023054"/>
    </source>
</evidence>
<dbReference type="InterPro" id="IPR003481">
    <property type="entry name" value="FliD_N"/>
</dbReference>
<dbReference type="OrthoDB" id="9776025at2"/>
<dbReference type="EMBL" id="MCHY01000008">
    <property type="protein sequence ID" value="RKD24250.1"/>
    <property type="molecule type" value="Genomic_DNA"/>
</dbReference>
<evidence type="ECO:0000259" key="6">
    <source>
        <dbReference type="Pfam" id="PF02465"/>
    </source>
</evidence>
<evidence type="ECO:0000313" key="9">
    <source>
        <dbReference type="Proteomes" id="UP000284219"/>
    </source>
</evidence>
<evidence type="ECO:0000256" key="1">
    <source>
        <dbReference type="ARBA" id="ARBA00009764"/>
    </source>
</evidence>
<dbReference type="InterPro" id="IPR010810">
    <property type="entry name" value="Flagellin_hook_IN_motif"/>
</dbReference>
<name>A0A419SJW5_9BACL</name>
<dbReference type="GO" id="GO:0009424">
    <property type="term" value="C:bacterial-type flagellum hook"/>
    <property type="evidence" value="ECO:0007669"/>
    <property type="project" value="UniProtKB-UniRule"/>
</dbReference>
<comment type="function">
    <text evidence="5">Required for morphogenesis and for the elongation of the flagellar filament by facilitating polymerization of the flagellin monomers at the tip of growing filament. Forms a capping structure, which prevents flagellin subunits (transported through the central channel of the flagellum) from leaking out without polymerization at the distal end.</text>
</comment>
<dbReference type="Gene3D" id="3.30.70.2120">
    <property type="match status" value="1"/>
</dbReference>
<dbReference type="Proteomes" id="UP000284219">
    <property type="component" value="Unassembled WGS sequence"/>
</dbReference>
<evidence type="ECO:0000256" key="4">
    <source>
        <dbReference type="ARBA" id="ARBA00023143"/>
    </source>
</evidence>
<dbReference type="PANTHER" id="PTHR30288">
    <property type="entry name" value="FLAGELLAR CAP/ASSEMBLY PROTEIN FLID"/>
    <property type="match status" value="1"/>
</dbReference>
<feature type="domain" description="Flagellar hook-associated protein 2 C-terminal" evidence="7">
    <location>
        <begin position="256"/>
        <end position="525"/>
    </location>
</feature>
<keyword evidence="4 5" id="KW-0975">Bacterial flagellum</keyword>
<evidence type="ECO:0000256" key="2">
    <source>
        <dbReference type="ARBA" id="ARBA00011255"/>
    </source>
</evidence>
<dbReference type="GO" id="GO:0071973">
    <property type="term" value="P:bacterial-type flagellum-dependent cell motility"/>
    <property type="evidence" value="ECO:0007669"/>
    <property type="project" value="TreeGrafter"/>
</dbReference>
<protein>
    <recommendedName>
        <fullName evidence="5">Flagellar hook-associated protein 2</fullName>
        <shortName evidence="5">HAP2</shortName>
    </recommendedName>
    <alternativeName>
        <fullName evidence="5">Flagellar cap protein</fullName>
    </alternativeName>
</protein>